<dbReference type="EMBL" id="CP008941">
    <property type="protein sequence ID" value="AIK96943.1"/>
    <property type="molecule type" value="Genomic_DNA"/>
</dbReference>
<dbReference type="AlphaFoldDB" id="A0A077AZ76"/>
<evidence type="ECO:0000256" key="5">
    <source>
        <dbReference type="RuleBase" id="RU003513"/>
    </source>
</evidence>
<evidence type="ECO:0000259" key="6">
    <source>
        <dbReference type="Pfam" id="PF02350"/>
    </source>
</evidence>
<dbReference type="STRING" id="91604.ID47_09715"/>
<dbReference type="OrthoDB" id="9803238at2"/>
<accession>A0A077AZ76</accession>
<dbReference type="KEGG" id="paca:ID47_09715"/>
<comment type="catalytic activity">
    <reaction evidence="2">
        <text>UDP-N-acetyl-alpha-D-glucosamine = UDP-N-acetyl-alpha-D-mannosamine</text>
        <dbReference type="Rhea" id="RHEA:17213"/>
        <dbReference type="ChEBI" id="CHEBI:57705"/>
        <dbReference type="ChEBI" id="CHEBI:68623"/>
        <dbReference type="EC" id="5.1.3.14"/>
    </reaction>
</comment>
<dbReference type="RefSeq" id="WP_051908798.1">
    <property type="nucleotide sequence ID" value="NZ_CP008941.1"/>
</dbReference>
<dbReference type="EC" id="5.1.3.14" evidence="4"/>
<dbReference type="PANTHER" id="PTHR43174">
    <property type="entry name" value="UDP-N-ACETYLGLUCOSAMINE 2-EPIMERASE"/>
    <property type="match status" value="1"/>
</dbReference>
<keyword evidence="1 5" id="KW-0413">Isomerase</keyword>
<comment type="similarity">
    <text evidence="3 5">Belongs to the UDP-N-acetylglucosamine 2-epimerase family.</text>
</comment>
<dbReference type="NCBIfam" id="TIGR00236">
    <property type="entry name" value="wecB"/>
    <property type="match status" value="1"/>
</dbReference>
<proteinExistence type="inferred from homology"/>
<evidence type="ECO:0000256" key="4">
    <source>
        <dbReference type="ARBA" id="ARBA00038858"/>
    </source>
</evidence>
<dbReference type="HOGENOM" id="CLU_041674_1_0_5"/>
<keyword evidence="8" id="KW-1185">Reference proteome</keyword>
<evidence type="ECO:0000256" key="2">
    <source>
        <dbReference type="ARBA" id="ARBA00036080"/>
    </source>
</evidence>
<dbReference type="Pfam" id="PF02350">
    <property type="entry name" value="Epimerase_2"/>
    <property type="match status" value="1"/>
</dbReference>
<dbReference type="InterPro" id="IPR003331">
    <property type="entry name" value="UDP_GlcNAc_Epimerase_2_dom"/>
</dbReference>
<organism evidence="7 8">
    <name type="scientific">Candidatus Odyssella acanthamoebae</name>
    <dbReference type="NCBI Taxonomy" id="91604"/>
    <lineage>
        <taxon>Bacteria</taxon>
        <taxon>Pseudomonadati</taxon>
        <taxon>Pseudomonadota</taxon>
        <taxon>Alphaproteobacteria</taxon>
        <taxon>Holosporales</taxon>
        <taxon>Candidatus Paracaedibacteraceae</taxon>
        <taxon>Candidatus Odyssella</taxon>
    </lineage>
</organism>
<evidence type="ECO:0000313" key="7">
    <source>
        <dbReference type="EMBL" id="AIK96943.1"/>
    </source>
</evidence>
<dbReference type="GO" id="GO:0008761">
    <property type="term" value="F:UDP-N-acetylglucosamine 2-epimerase activity"/>
    <property type="evidence" value="ECO:0007669"/>
    <property type="project" value="UniProtKB-EC"/>
</dbReference>
<dbReference type="InterPro" id="IPR029767">
    <property type="entry name" value="WecB-like"/>
</dbReference>
<dbReference type="CDD" id="cd03786">
    <property type="entry name" value="GTB_UDP-GlcNAc_2-Epimerase"/>
    <property type="match status" value="1"/>
</dbReference>
<evidence type="ECO:0000256" key="1">
    <source>
        <dbReference type="ARBA" id="ARBA00023235"/>
    </source>
</evidence>
<dbReference type="eggNOG" id="COG0381">
    <property type="taxonomic scope" value="Bacteria"/>
</dbReference>
<dbReference type="Proteomes" id="UP000028926">
    <property type="component" value="Chromosome"/>
</dbReference>
<dbReference type="PANTHER" id="PTHR43174:SF2">
    <property type="entry name" value="UDP-N-ACETYLGLUCOSAMINE 2-EPIMERASE"/>
    <property type="match status" value="1"/>
</dbReference>
<evidence type="ECO:0000256" key="3">
    <source>
        <dbReference type="ARBA" id="ARBA00038209"/>
    </source>
</evidence>
<name>A0A077AZ76_9PROT</name>
<evidence type="ECO:0000313" key="8">
    <source>
        <dbReference type="Proteomes" id="UP000028926"/>
    </source>
</evidence>
<reference evidence="7 8" key="1">
    <citation type="submission" date="2014-07" db="EMBL/GenBank/DDBJ databases">
        <title>Comparative genomic insights into amoeba endosymbionts belonging to the families of Holosporaceae and Candidatus Midichloriaceae within Rickettsiales.</title>
        <authorList>
            <person name="Wang Z."/>
            <person name="Wu M."/>
        </authorList>
    </citation>
    <scope>NUCLEOTIDE SEQUENCE [LARGE SCALE GENOMIC DNA]</scope>
    <source>
        <strain evidence="7">PRA3</strain>
    </source>
</reference>
<sequence length="374" mass="42063">MTPIKILTVFGTRPEVIKLIPLIKAFENDPHIINITCATTQHREMQNDLLDLFAITPTYNLDVMKNGQDLFYITETILHKLNPILQREQPDFLIVQGDTTTAFAAALSAFYNKIAVVHLEAGLRTRNIFSPFPEEANRSLISRIASLHMTPTDQATHNLNKEDITQGVYQVGNTIVDSIYMILEHFTASASIKEFVETDKKKILVTAHRRENFGIGIKSICSAVHKLSQQFPDHIFIWPVHPNPNIKPVVEKQFENSKNVYLIVPLAYPDLINILKISDLILSDSGGIQEEACILGKRILVLRDETERPEVIESGYGTLVGCNEELILTHAQAALLTKELCLNNLNPHVFGKRGVAQRILTAIKNYQLDPIKCP</sequence>
<gene>
    <name evidence="7" type="ORF">ID47_09715</name>
</gene>
<feature type="domain" description="UDP-N-acetylglucosamine 2-epimerase" evidence="6">
    <location>
        <begin position="24"/>
        <end position="364"/>
    </location>
</feature>
<dbReference type="SUPFAM" id="SSF53756">
    <property type="entry name" value="UDP-Glycosyltransferase/glycogen phosphorylase"/>
    <property type="match status" value="1"/>
</dbReference>
<dbReference type="Gene3D" id="3.40.50.2000">
    <property type="entry name" value="Glycogen Phosphorylase B"/>
    <property type="match status" value="2"/>
</dbReference>
<protein>
    <recommendedName>
        <fullName evidence="4">UDP-N-acetylglucosamine 2-epimerase (non-hydrolyzing)</fullName>
        <ecNumber evidence="4">5.1.3.14</ecNumber>
    </recommendedName>
</protein>